<dbReference type="NCBIfam" id="NF033788">
    <property type="entry name" value="HTH_metalloreg"/>
    <property type="match status" value="1"/>
</dbReference>
<dbReference type="PRINTS" id="PR00778">
    <property type="entry name" value="HTHARSR"/>
</dbReference>
<reference evidence="5 6" key="1">
    <citation type="submission" date="2018-03" db="EMBL/GenBank/DDBJ databases">
        <title>Genomic Encyclopedia of Archaeal and Bacterial Type Strains, Phase II (KMG-II): from individual species to whole genera.</title>
        <authorList>
            <person name="Goeker M."/>
        </authorList>
    </citation>
    <scope>NUCLEOTIDE SEQUENCE [LARGE SCALE GENOMIC DNA]</scope>
    <source>
        <strain evidence="5 6">DSM 28229</strain>
    </source>
</reference>
<dbReference type="Proteomes" id="UP000245535">
    <property type="component" value="Unassembled WGS sequence"/>
</dbReference>
<evidence type="ECO:0000256" key="2">
    <source>
        <dbReference type="ARBA" id="ARBA00023125"/>
    </source>
</evidence>
<dbReference type="InterPro" id="IPR001845">
    <property type="entry name" value="HTH_ArsR_DNA-bd_dom"/>
</dbReference>
<keyword evidence="3" id="KW-0804">Transcription</keyword>
<dbReference type="Gene3D" id="1.10.10.10">
    <property type="entry name" value="Winged helix-like DNA-binding domain superfamily/Winged helix DNA-binding domain"/>
    <property type="match status" value="1"/>
</dbReference>
<dbReference type="CDD" id="cd00090">
    <property type="entry name" value="HTH_ARSR"/>
    <property type="match status" value="1"/>
</dbReference>
<sequence length="98" mass="11142">MKDTMLYTLEQDKISKYAKAMAHPARVFILNYLLENESCYAGDIVAKLPMAQSSASQHLRELKIAGLIKGKNELPKIKYSIEIENWKEASKLFGGFFN</sequence>
<dbReference type="InterPro" id="IPR036388">
    <property type="entry name" value="WH-like_DNA-bd_sf"/>
</dbReference>
<keyword evidence="6" id="KW-1185">Reference proteome</keyword>
<dbReference type="SUPFAM" id="SSF46785">
    <property type="entry name" value="Winged helix' DNA-binding domain"/>
    <property type="match status" value="1"/>
</dbReference>
<dbReference type="OrthoDB" id="9800049at2"/>
<evidence type="ECO:0000313" key="6">
    <source>
        <dbReference type="Proteomes" id="UP000245535"/>
    </source>
</evidence>
<keyword evidence="1" id="KW-0805">Transcription regulation</keyword>
<dbReference type="InterPro" id="IPR011991">
    <property type="entry name" value="ArsR-like_HTH"/>
</dbReference>
<proteinExistence type="predicted"/>
<evidence type="ECO:0000256" key="1">
    <source>
        <dbReference type="ARBA" id="ARBA00023015"/>
    </source>
</evidence>
<dbReference type="GO" id="GO:0003677">
    <property type="term" value="F:DNA binding"/>
    <property type="evidence" value="ECO:0007669"/>
    <property type="project" value="UniProtKB-KW"/>
</dbReference>
<dbReference type="InterPro" id="IPR036390">
    <property type="entry name" value="WH_DNA-bd_sf"/>
</dbReference>
<feature type="domain" description="HTH arsR-type" evidence="4">
    <location>
        <begin position="6"/>
        <end position="98"/>
    </location>
</feature>
<protein>
    <submittedName>
        <fullName evidence="5">DNA-binding transcriptional ArsR family regulator</fullName>
    </submittedName>
</protein>
<keyword evidence="2 5" id="KW-0238">DNA-binding</keyword>
<dbReference type="EMBL" id="QGDO01000009">
    <property type="protein sequence ID" value="PWJ36090.1"/>
    <property type="molecule type" value="Genomic_DNA"/>
</dbReference>
<gene>
    <name evidence="5" type="ORF">BC781_109106</name>
</gene>
<evidence type="ECO:0000256" key="3">
    <source>
        <dbReference type="ARBA" id="ARBA00023163"/>
    </source>
</evidence>
<evidence type="ECO:0000313" key="5">
    <source>
        <dbReference type="EMBL" id="PWJ36090.1"/>
    </source>
</evidence>
<organism evidence="5 6">
    <name type="scientific">Sediminitomix flava</name>
    <dbReference type="NCBI Taxonomy" id="379075"/>
    <lineage>
        <taxon>Bacteria</taxon>
        <taxon>Pseudomonadati</taxon>
        <taxon>Bacteroidota</taxon>
        <taxon>Cytophagia</taxon>
        <taxon>Cytophagales</taxon>
        <taxon>Flammeovirgaceae</taxon>
        <taxon>Sediminitomix</taxon>
    </lineage>
</organism>
<name>A0A315Z209_SEDFL</name>
<dbReference type="AlphaFoldDB" id="A0A315Z209"/>
<dbReference type="SMART" id="SM00418">
    <property type="entry name" value="HTH_ARSR"/>
    <property type="match status" value="1"/>
</dbReference>
<accession>A0A315Z209</accession>
<dbReference type="GO" id="GO:0003700">
    <property type="term" value="F:DNA-binding transcription factor activity"/>
    <property type="evidence" value="ECO:0007669"/>
    <property type="project" value="InterPro"/>
</dbReference>
<dbReference type="InterPro" id="IPR051011">
    <property type="entry name" value="Metal_resp_trans_reg"/>
</dbReference>
<dbReference type="Pfam" id="PF01022">
    <property type="entry name" value="HTH_5"/>
    <property type="match status" value="1"/>
</dbReference>
<dbReference type="PROSITE" id="PS50987">
    <property type="entry name" value="HTH_ARSR_2"/>
    <property type="match status" value="1"/>
</dbReference>
<dbReference type="PANTHER" id="PTHR43132:SF2">
    <property type="entry name" value="ARSENICAL RESISTANCE OPERON REPRESSOR ARSR-RELATED"/>
    <property type="match status" value="1"/>
</dbReference>
<dbReference type="PANTHER" id="PTHR43132">
    <property type="entry name" value="ARSENICAL RESISTANCE OPERON REPRESSOR ARSR-RELATED"/>
    <property type="match status" value="1"/>
</dbReference>
<dbReference type="RefSeq" id="WP_109622505.1">
    <property type="nucleotide sequence ID" value="NZ_QGDO01000009.1"/>
</dbReference>
<comment type="caution">
    <text evidence="5">The sequence shown here is derived from an EMBL/GenBank/DDBJ whole genome shotgun (WGS) entry which is preliminary data.</text>
</comment>
<evidence type="ECO:0000259" key="4">
    <source>
        <dbReference type="PROSITE" id="PS50987"/>
    </source>
</evidence>